<evidence type="ECO:0000313" key="3">
    <source>
        <dbReference type="Proteomes" id="UP001314170"/>
    </source>
</evidence>
<reference evidence="2 3" key="1">
    <citation type="submission" date="2024-01" db="EMBL/GenBank/DDBJ databases">
        <authorList>
            <person name="Waweru B."/>
        </authorList>
    </citation>
    <scope>NUCLEOTIDE SEQUENCE [LARGE SCALE GENOMIC DNA]</scope>
</reference>
<gene>
    <name evidence="2" type="ORF">DCAF_LOCUS24297</name>
</gene>
<evidence type="ECO:0000313" key="2">
    <source>
        <dbReference type="EMBL" id="CAK7352584.1"/>
    </source>
</evidence>
<evidence type="ECO:0000256" key="1">
    <source>
        <dbReference type="SAM" id="MobiDB-lite"/>
    </source>
</evidence>
<feature type="non-terminal residue" evidence="2">
    <location>
        <position position="1"/>
    </location>
</feature>
<dbReference type="Proteomes" id="UP001314170">
    <property type="component" value="Unassembled WGS sequence"/>
</dbReference>
<sequence length="53" mass="6192">FEDIREEEGKDSTIFVKKNVGPKVKRPTYLPLGLKRKSQEKSERRKTSVKRSS</sequence>
<comment type="caution">
    <text evidence="2">The sequence shown here is derived from an EMBL/GenBank/DDBJ whole genome shotgun (WGS) entry which is preliminary data.</text>
</comment>
<keyword evidence="3" id="KW-1185">Reference proteome</keyword>
<proteinExistence type="predicted"/>
<organism evidence="2 3">
    <name type="scientific">Dovyalis caffra</name>
    <dbReference type="NCBI Taxonomy" id="77055"/>
    <lineage>
        <taxon>Eukaryota</taxon>
        <taxon>Viridiplantae</taxon>
        <taxon>Streptophyta</taxon>
        <taxon>Embryophyta</taxon>
        <taxon>Tracheophyta</taxon>
        <taxon>Spermatophyta</taxon>
        <taxon>Magnoliopsida</taxon>
        <taxon>eudicotyledons</taxon>
        <taxon>Gunneridae</taxon>
        <taxon>Pentapetalae</taxon>
        <taxon>rosids</taxon>
        <taxon>fabids</taxon>
        <taxon>Malpighiales</taxon>
        <taxon>Salicaceae</taxon>
        <taxon>Flacourtieae</taxon>
        <taxon>Dovyalis</taxon>
    </lineage>
</organism>
<accession>A0AAV1SK45</accession>
<protein>
    <submittedName>
        <fullName evidence="2">Uncharacterized protein</fullName>
    </submittedName>
</protein>
<dbReference type="EMBL" id="CAWUPB010001194">
    <property type="protein sequence ID" value="CAK7352584.1"/>
    <property type="molecule type" value="Genomic_DNA"/>
</dbReference>
<name>A0AAV1SK45_9ROSI</name>
<dbReference type="AlphaFoldDB" id="A0AAV1SK45"/>
<feature type="compositionally biased region" description="Basic and acidic residues" evidence="1">
    <location>
        <begin position="37"/>
        <end position="46"/>
    </location>
</feature>
<feature type="region of interest" description="Disordered" evidence="1">
    <location>
        <begin position="25"/>
        <end position="53"/>
    </location>
</feature>